<organism evidence="1 2">
    <name type="scientific">Punica granatum</name>
    <name type="common">Pomegranate</name>
    <dbReference type="NCBI Taxonomy" id="22663"/>
    <lineage>
        <taxon>Eukaryota</taxon>
        <taxon>Viridiplantae</taxon>
        <taxon>Streptophyta</taxon>
        <taxon>Embryophyta</taxon>
        <taxon>Tracheophyta</taxon>
        <taxon>Spermatophyta</taxon>
        <taxon>Magnoliopsida</taxon>
        <taxon>eudicotyledons</taxon>
        <taxon>Gunneridae</taxon>
        <taxon>Pentapetalae</taxon>
        <taxon>rosids</taxon>
        <taxon>malvids</taxon>
        <taxon>Myrtales</taxon>
        <taxon>Lythraceae</taxon>
        <taxon>Punica</taxon>
    </lineage>
</organism>
<sequence length="132" mass="14494">MTGFPLRSSLVLGNQVMEIPPRTQRPLRRAIRRAHVRFGGEQYYLKAKLHLTRISLLLEVLGEARLLLIGSSLTVPSKNLEISQTLPFCSKGKAQGCISGISSFGNFNSPLVLSPLTEDTVYPETHDKSGSS</sequence>
<protein>
    <submittedName>
        <fullName evidence="1">Uncharacterized protein</fullName>
    </submittedName>
</protein>
<comment type="caution">
    <text evidence="1">The sequence shown here is derived from an EMBL/GenBank/DDBJ whole genome shotgun (WGS) entry which is preliminary data.</text>
</comment>
<dbReference type="Proteomes" id="UP000197138">
    <property type="component" value="Unassembled WGS sequence"/>
</dbReference>
<reference evidence="2" key="1">
    <citation type="journal article" date="2017" name="Plant J.">
        <title>The pomegranate (Punica granatum L.) genome and the genomics of punicalagin biosynthesis.</title>
        <authorList>
            <person name="Qin G."/>
            <person name="Xu C."/>
            <person name="Ming R."/>
            <person name="Tang H."/>
            <person name="Guyot R."/>
            <person name="Kramer E.M."/>
            <person name="Hu Y."/>
            <person name="Yi X."/>
            <person name="Qi Y."/>
            <person name="Xu X."/>
            <person name="Gao Z."/>
            <person name="Pan H."/>
            <person name="Jian J."/>
            <person name="Tian Y."/>
            <person name="Yue Z."/>
            <person name="Xu Y."/>
        </authorList>
    </citation>
    <scope>NUCLEOTIDE SEQUENCE [LARGE SCALE GENOMIC DNA]</scope>
    <source>
        <strain evidence="2">cv. Dabenzi</strain>
    </source>
</reference>
<proteinExistence type="predicted"/>
<evidence type="ECO:0000313" key="1">
    <source>
        <dbReference type="EMBL" id="OWM70631.1"/>
    </source>
</evidence>
<dbReference type="EMBL" id="MTKT01004609">
    <property type="protein sequence ID" value="OWM70631.1"/>
    <property type="molecule type" value="Genomic_DNA"/>
</dbReference>
<dbReference type="AlphaFoldDB" id="A0A218WEJ0"/>
<accession>A0A218WEJ0</accession>
<name>A0A218WEJ0_PUNGR</name>
<gene>
    <name evidence="1" type="ORF">CDL15_Pgr014304</name>
</gene>
<evidence type="ECO:0000313" key="2">
    <source>
        <dbReference type="Proteomes" id="UP000197138"/>
    </source>
</evidence>